<protein>
    <submittedName>
        <fullName evidence="2">Uncharacterized protein</fullName>
    </submittedName>
</protein>
<keyword evidence="1" id="KW-1133">Transmembrane helix</keyword>
<organism evidence="2 3">
    <name type="scientific">Rotaria sordida</name>
    <dbReference type="NCBI Taxonomy" id="392033"/>
    <lineage>
        <taxon>Eukaryota</taxon>
        <taxon>Metazoa</taxon>
        <taxon>Spiralia</taxon>
        <taxon>Gnathifera</taxon>
        <taxon>Rotifera</taxon>
        <taxon>Eurotatoria</taxon>
        <taxon>Bdelloidea</taxon>
        <taxon>Philodinida</taxon>
        <taxon>Philodinidae</taxon>
        <taxon>Rotaria</taxon>
    </lineage>
</organism>
<keyword evidence="1" id="KW-0472">Membrane</keyword>
<evidence type="ECO:0000313" key="3">
    <source>
        <dbReference type="Proteomes" id="UP000663882"/>
    </source>
</evidence>
<reference evidence="2" key="1">
    <citation type="submission" date="2021-02" db="EMBL/GenBank/DDBJ databases">
        <authorList>
            <person name="Nowell W R."/>
        </authorList>
    </citation>
    <scope>NUCLEOTIDE SEQUENCE</scope>
</reference>
<gene>
    <name evidence="2" type="ORF">RFH988_LOCUS36464</name>
</gene>
<proteinExistence type="predicted"/>
<dbReference type="AlphaFoldDB" id="A0A815P4A4"/>
<name>A0A815P4A4_9BILA</name>
<dbReference type="OrthoDB" id="10028801at2759"/>
<dbReference type="EMBL" id="CAJNOO010006301">
    <property type="protein sequence ID" value="CAF1444025.1"/>
    <property type="molecule type" value="Genomic_DNA"/>
</dbReference>
<comment type="caution">
    <text evidence="2">The sequence shown here is derived from an EMBL/GenBank/DDBJ whole genome shotgun (WGS) entry which is preliminary data.</text>
</comment>
<evidence type="ECO:0000313" key="2">
    <source>
        <dbReference type="EMBL" id="CAF1444025.1"/>
    </source>
</evidence>
<accession>A0A815P4A4</accession>
<sequence length="268" mass="31103">MQLLVEHEQFAKLYVEYKILVTLFISSRYNATNAIKILPIEVKIINSSILSNLPVGIDNLEEFQSTLDIDILLLTKQVIHVLNVNYKPYFHDFDAFTDVKENQSFNITLEASVYPIPITHTCEYYINIRANNSYHLSDLTNEIKILTSRYLPTLLFYSFTNSVRTTRFSLTVIVIVALISLFIMKCRRSNITNDNLSKTGTNETKANTLDIFRTISLNSFFDRLYSSIINAYRFNRYQKYEEDDIKQPSVPSYSSVTLIRLTPNQSRL</sequence>
<dbReference type="Proteomes" id="UP000663882">
    <property type="component" value="Unassembled WGS sequence"/>
</dbReference>
<feature type="transmembrane region" description="Helical" evidence="1">
    <location>
        <begin position="168"/>
        <end position="184"/>
    </location>
</feature>
<evidence type="ECO:0000256" key="1">
    <source>
        <dbReference type="SAM" id="Phobius"/>
    </source>
</evidence>
<keyword evidence="1" id="KW-0812">Transmembrane</keyword>